<evidence type="ECO:0000313" key="3">
    <source>
        <dbReference type="Proteomes" id="UP000004923"/>
    </source>
</evidence>
<name>E8LE42_9FIRM</name>
<dbReference type="HOGENOM" id="CLU_1365138_0_0_9"/>
<keyword evidence="3" id="KW-1185">Reference proteome</keyword>
<protein>
    <submittedName>
        <fullName evidence="2">Uncharacterized protein</fullName>
    </submittedName>
</protein>
<dbReference type="Proteomes" id="UP000004923">
    <property type="component" value="Unassembled WGS sequence"/>
</dbReference>
<evidence type="ECO:0000313" key="2">
    <source>
        <dbReference type="EMBL" id="EFY04861.1"/>
    </source>
</evidence>
<gene>
    <name evidence="2" type="ORF">HMPREF9443_01113</name>
</gene>
<keyword evidence="1" id="KW-0472">Membrane</keyword>
<comment type="caution">
    <text evidence="2">The sequence shown here is derived from an EMBL/GenBank/DDBJ whole genome shotgun (WGS) entry which is preliminary data.</text>
</comment>
<accession>E8LE42</accession>
<organism evidence="2 3">
    <name type="scientific">Phascolarctobacterium succinatutens YIT 12067</name>
    <dbReference type="NCBI Taxonomy" id="626939"/>
    <lineage>
        <taxon>Bacteria</taxon>
        <taxon>Bacillati</taxon>
        <taxon>Bacillota</taxon>
        <taxon>Negativicutes</taxon>
        <taxon>Acidaminococcales</taxon>
        <taxon>Acidaminococcaceae</taxon>
        <taxon>Phascolarctobacterium</taxon>
    </lineage>
</organism>
<keyword evidence="1" id="KW-1133">Transmembrane helix</keyword>
<sequence length="200" mass="21417">MLLSELEGQGDGWVAAGACAYELVLVVAAGLQLLLRQTVTAVFAGKNSLRGFAGNIGTAERAGQLDGVAFFVNLGAEGAENAQLIFDALGVVFEHLRQGLHEVYVSQLHQSVDNLYRLMAILDFAIKNIFAVRPRLLVAAEGADEAGAGSVGIHGAAAFFALYSTTFVVFFKHRNISLPYLAFIIAQKECQRPTRKGNFG</sequence>
<dbReference type="AlphaFoldDB" id="E8LE42"/>
<evidence type="ECO:0000256" key="1">
    <source>
        <dbReference type="SAM" id="Phobius"/>
    </source>
</evidence>
<feature type="transmembrane region" description="Helical" evidence="1">
    <location>
        <begin position="152"/>
        <end position="171"/>
    </location>
</feature>
<reference evidence="2 3" key="1">
    <citation type="submission" date="2011-01" db="EMBL/GenBank/DDBJ databases">
        <authorList>
            <person name="Weinstock G."/>
            <person name="Sodergren E."/>
            <person name="Clifton S."/>
            <person name="Fulton L."/>
            <person name="Fulton B."/>
            <person name="Courtney L."/>
            <person name="Fronick C."/>
            <person name="Harrison M."/>
            <person name="Strong C."/>
            <person name="Farmer C."/>
            <person name="Delahaunty K."/>
            <person name="Markovic C."/>
            <person name="Hall O."/>
            <person name="Minx P."/>
            <person name="Tomlinson C."/>
            <person name="Mitreva M."/>
            <person name="Hou S."/>
            <person name="Chen J."/>
            <person name="Wollam A."/>
            <person name="Pepin K.H."/>
            <person name="Johnson M."/>
            <person name="Bhonagiri V."/>
            <person name="Zhang X."/>
            <person name="Suruliraj S."/>
            <person name="Warren W."/>
            <person name="Chinwalla A."/>
            <person name="Mardis E.R."/>
            <person name="Wilson R.K."/>
        </authorList>
    </citation>
    <scope>NUCLEOTIDE SEQUENCE [LARGE SCALE GENOMIC DNA]</scope>
    <source>
        <strain evidence="2 3">YIT 12067</strain>
    </source>
</reference>
<proteinExistence type="predicted"/>
<feature type="transmembrane region" description="Helical" evidence="1">
    <location>
        <begin position="12"/>
        <end position="35"/>
    </location>
</feature>
<dbReference type="EMBL" id="AEVN01000045">
    <property type="protein sequence ID" value="EFY04861.1"/>
    <property type="molecule type" value="Genomic_DNA"/>
</dbReference>
<keyword evidence="1" id="KW-0812">Transmembrane</keyword>